<evidence type="ECO:0000313" key="8">
    <source>
        <dbReference type="Proteomes" id="UP000254326"/>
    </source>
</evidence>
<keyword evidence="8" id="KW-1185">Reference proteome</keyword>
<dbReference type="Gene3D" id="3.30.565.10">
    <property type="entry name" value="Histidine kinase-like ATPase, C-terminal domain"/>
    <property type="match status" value="1"/>
</dbReference>
<dbReference type="OrthoDB" id="6093660at2"/>
<gene>
    <name evidence="7" type="ORF">DN730_04490</name>
</gene>
<keyword evidence="5" id="KW-0472">Membrane</keyword>
<organism evidence="7 8">
    <name type="scientific">Marinomonas piezotolerans</name>
    <dbReference type="NCBI Taxonomy" id="2213058"/>
    <lineage>
        <taxon>Bacteria</taxon>
        <taxon>Pseudomonadati</taxon>
        <taxon>Pseudomonadota</taxon>
        <taxon>Gammaproteobacteria</taxon>
        <taxon>Oceanospirillales</taxon>
        <taxon>Oceanospirillaceae</taxon>
        <taxon>Marinomonas</taxon>
    </lineage>
</organism>
<evidence type="ECO:0000313" key="7">
    <source>
        <dbReference type="EMBL" id="RDL44880.1"/>
    </source>
</evidence>
<dbReference type="EC" id="2.7.13.3" evidence="2"/>
<dbReference type="AlphaFoldDB" id="A0A370UAR2"/>
<dbReference type="InterPro" id="IPR003594">
    <property type="entry name" value="HATPase_dom"/>
</dbReference>
<dbReference type="PANTHER" id="PTHR45339">
    <property type="entry name" value="HYBRID SIGNAL TRANSDUCTION HISTIDINE KINASE J"/>
    <property type="match status" value="1"/>
</dbReference>
<reference evidence="7 8" key="1">
    <citation type="submission" date="2018-06" db="EMBL/GenBank/DDBJ databases">
        <title>Marinomonas sp. YLB-05 draft genome sequence.</title>
        <authorList>
            <person name="Yu L."/>
            <person name="Tang X."/>
        </authorList>
    </citation>
    <scope>NUCLEOTIDE SEQUENCE [LARGE SCALE GENOMIC DNA]</scope>
    <source>
        <strain evidence="7 8">YLB-05</strain>
    </source>
</reference>
<dbReference type="PRINTS" id="PR00344">
    <property type="entry name" value="BCTRLSENSOR"/>
</dbReference>
<sequence>MPIINRTKTWHPRVHRWLTYVLVFSVVTLSVIAFTLISMSSNSSRLNARQVFESSRWNALQLQLQTYRLLDYVSELSNQDMPLNGDGYFQYDLVMSRIDLLRQGEIGNHIRNFSNGRAVRLLNIITGELELISLNIEHLEQGQLDQIPIIVQRLRSLDSQITDFVVIVNQGANNYVTEQRTLLKNQLNKTQNVALGLLAAMLLLVLVALKVLREQRIIFTRNKNLEARVKAVQDEKTEVIARIANELRPSITSMVGLSSGAHIDSDIGALTKRLRTTADMSSHLLTQIDSYQDLSQIESNQLVLNLSSAKLNTHIEDTLSTLSNVFHSHHVRVINTIDSSLSTFLVFDYDRLNEVLTNLITQIIPYAQRSSLVLHTRPSTLPTADFSSHQGGLPQKMVQITVRDGGTGLPSSLQSGLRLNPHNPINTISKQIHEIGVGLTLCHRLIVAMGGELHFSSSAESGTEIWINIPMGINTSSKAVKAPVPADKSIAILDSDPLFSRALVQALEPYYQNVISVTQTQLQDYTNDQDTVDFEQLIIMDKNQLDPGTRSALGPLTQRGVTLIASIDVADQFTDIDAHHILDYPITQTQLQQFSTQ</sequence>
<dbReference type="InterPro" id="IPR036097">
    <property type="entry name" value="HisK_dim/P_sf"/>
</dbReference>
<feature type="transmembrane region" description="Helical" evidence="5">
    <location>
        <begin position="193"/>
        <end position="212"/>
    </location>
</feature>
<name>A0A370UAR2_9GAMM</name>
<evidence type="ECO:0000256" key="2">
    <source>
        <dbReference type="ARBA" id="ARBA00012438"/>
    </source>
</evidence>
<dbReference type="InterPro" id="IPR005467">
    <property type="entry name" value="His_kinase_dom"/>
</dbReference>
<evidence type="ECO:0000256" key="5">
    <source>
        <dbReference type="SAM" id="Phobius"/>
    </source>
</evidence>
<dbReference type="InterPro" id="IPR036890">
    <property type="entry name" value="HATPase_C_sf"/>
</dbReference>
<protein>
    <recommendedName>
        <fullName evidence="2">histidine kinase</fullName>
        <ecNumber evidence="2">2.7.13.3</ecNumber>
    </recommendedName>
</protein>
<dbReference type="SUPFAM" id="SSF55874">
    <property type="entry name" value="ATPase domain of HSP90 chaperone/DNA topoisomerase II/histidine kinase"/>
    <property type="match status" value="1"/>
</dbReference>
<dbReference type="SMART" id="SM00387">
    <property type="entry name" value="HATPase_c"/>
    <property type="match status" value="1"/>
</dbReference>
<keyword evidence="4" id="KW-0902">Two-component regulatory system</keyword>
<dbReference type="InterPro" id="IPR004358">
    <property type="entry name" value="Sig_transdc_His_kin-like_C"/>
</dbReference>
<dbReference type="GO" id="GO:0000155">
    <property type="term" value="F:phosphorelay sensor kinase activity"/>
    <property type="evidence" value="ECO:0007669"/>
    <property type="project" value="InterPro"/>
</dbReference>
<dbReference type="PANTHER" id="PTHR45339:SF1">
    <property type="entry name" value="HYBRID SIGNAL TRANSDUCTION HISTIDINE KINASE J"/>
    <property type="match status" value="1"/>
</dbReference>
<feature type="domain" description="Histidine kinase" evidence="6">
    <location>
        <begin position="242"/>
        <end position="473"/>
    </location>
</feature>
<comment type="catalytic activity">
    <reaction evidence="1">
        <text>ATP + protein L-histidine = ADP + protein N-phospho-L-histidine.</text>
        <dbReference type="EC" id="2.7.13.3"/>
    </reaction>
</comment>
<dbReference type="SUPFAM" id="SSF47384">
    <property type="entry name" value="Homodimeric domain of signal transducing histidine kinase"/>
    <property type="match status" value="1"/>
</dbReference>
<dbReference type="PROSITE" id="PS50109">
    <property type="entry name" value="HIS_KIN"/>
    <property type="match status" value="1"/>
</dbReference>
<dbReference type="Proteomes" id="UP000254326">
    <property type="component" value="Unassembled WGS sequence"/>
</dbReference>
<proteinExistence type="predicted"/>
<evidence type="ECO:0000259" key="6">
    <source>
        <dbReference type="PROSITE" id="PS50109"/>
    </source>
</evidence>
<comment type="caution">
    <text evidence="7">The sequence shown here is derived from an EMBL/GenBank/DDBJ whole genome shotgun (WGS) entry which is preliminary data.</text>
</comment>
<evidence type="ECO:0000256" key="4">
    <source>
        <dbReference type="ARBA" id="ARBA00023012"/>
    </source>
</evidence>
<keyword evidence="3" id="KW-0597">Phosphoprotein</keyword>
<dbReference type="RefSeq" id="WP_115466918.1">
    <property type="nucleotide sequence ID" value="NZ_QKRA01000002.1"/>
</dbReference>
<accession>A0A370UAR2</accession>
<evidence type="ECO:0000256" key="3">
    <source>
        <dbReference type="ARBA" id="ARBA00022553"/>
    </source>
</evidence>
<dbReference type="EMBL" id="QKRA01000002">
    <property type="protein sequence ID" value="RDL44880.1"/>
    <property type="molecule type" value="Genomic_DNA"/>
</dbReference>
<keyword evidence="5" id="KW-0812">Transmembrane</keyword>
<feature type="transmembrane region" description="Helical" evidence="5">
    <location>
        <begin position="17"/>
        <end position="39"/>
    </location>
</feature>
<keyword evidence="5" id="KW-1133">Transmembrane helix</keyword>
<evidence type="ECO:0000256" key="1">
    <source>
        <dbReference type="ARBA" id="ARBA00000085"/>
    </source>
</evidence>
<dbReference type="Pfam" id="PF02518">
    <property type="entry name" value="HATPase_c"/>
    <property type="match status" value="1"/>
</dbReference>